<organism evidence="2">
    <name type="scientific">viral metagenome</name>
    <dbReference type="NCBI Taxonomy" id="1070528"/>
    <lineage>
        <taxon>unclassified sequences</taxon>
        <taxon>metagenomes</taxon>
        <taxon>organismal metagenomes</taxon>
    </lineage>
</organism>
<evidence type="ECO:0000256" key="1">
    <source>
        <dbReference type="SAM" id="Coils"/>
    </source>
</evidence>
<keyword evidence="1" id="KW-0175">Coiled coil</keyword>
<evidence type="ECO:0000313" key="2">
    <source>
        <dbReference type="EMBL" id="QHS97324.1"/>
    </source>
</evidence>
<protein>
    <submittedName>
        <fullName evidence="2">Uncharacterized protein</fullName>
    </submittedName>
</protein>
<dbReference type="AlphaFoldDB" id="A0A6C0C0M0"/>
<name>A0A6C0C0M0_9ZZZZ</name>
<sequence length="1146" mass="127680">MKKIYFLVLAFIVLLFYLLYNNTYEGFESILNPGESNVASKQPLIDANRDDPQWNKGFKAGYDPEDQNIGKYTALDKMFYMDNLNNQGKNYKKLKKMESMPRKSTKIGTVGNGFLESTSKKISNLLKTDEEEKKEEILSEKQQKIQASLRKMLDLEEELKNKNLALEQKDKIRAEISKTKDGIKTLTIESLELNENINIKNVSNQVLQSEIDLLLTTESDEQEKVRLQEIIKEINDDTFEKLTAEKKSYSDEQELDQAQEQALLDESTVICNSKHYTGYSGDCFDKCFEKYESQKESVDASTFYKCYTKFSEKDKIDGTVYIHPDYTTTWVGNINASKKKEFDVTTLNSCANSLANDKTGFYLDENNDCIQVNWETENDALVDNNFAGNTNFVFFKPFNCVGSHKPDDCPIDTGIKKFEILKPKRHFGEDCANNIGDELDCGKDQRTDCSTTEWIVDSDKIEERTDEDGWWKKFKRDYTEQTYGGKECTDKQKIREEWRGFTVLSGHYVNDDGMGVTKCAKDNEFYCEDGKKKQCGGDKVASKDKATKKSDCKVPVEPGYFYDAGGGGTITKCTQGSYCLGGYETSQSPCGEYMTSLSGSSSQDACTVITCEPGKYYDTWCKTCAEDTYCPAAPGTDYTLASALPYECLDGKTTGGKKGMTQESDCKPTCEAGEYWDSTTNTCETCRKKKYCKGGWGDNAKEEECGTIDGAHKYETRIKGATSRSDCKKWCSPGNFLNDGGVCQLCKKYSKPEEGNIYYCGGGWDGDDDSKPKKCPANTEIKTGVSAGGDGACLDKCSAGTYWNGTSCSSECKVDHYCEGGVQTEAQATSCGTGKTTYGGKTATSSNDCLDLCEAGKYFHSPNKTCRVCQEGYYCEGGKHNSQCPVNARDPTPAGGEPQKKLSDCKVKPGWTWDGTVSTVPVMCLENHYCEGGKPSKEKGGQIACPSGKTVAAGDGKTAADCASPVPSYPALQETDYLEDRGSPTETGDTQYEITCGLAAYNKTRIDADSGTKPSNNSSNFYGFKYLSDCNFGDSNLVYTKDGVLQAKVGDKIELEFRMKNDGYKEAMRFWYHAGDNWRYWADLDFVANGWSGHMTLPFKYTWTVPSRLTPGNYAIAVSNHWRGPEPDHSDTEYTSCRVYSLHIVE</sequence>
<accession>A0A6C0C0M0</accession>
<feature type="coiled-coil region" evidence="1">
    <location>
        <begin position="138"/>
        <end position="175"/>
    </location>
</feature>
<dbReference type="SMART" id="SM01411">
    <property type="entry name" value="Ephrin_rec_like"/>
    <property type="match status" value="6"/>
</dbReference>
<reference evidence="2" key="1">
    <citation type="journal article" date="2020" name="Nature">
        <title>Giant virus diversity and host interactions through global metagenomics.</title>
        <authorList>
            <person name="Schulz F."/>
            <person name="Roux S."/>
            <person name="Paez-Espino D."/>
            <person name="Jungbluth S."/>
            <person name="Walsh D.A."/>
            <person name="Denef V.J."/>
            <person name="McMahon K.D."/>
            <person name="Konstantinidis K.T."/>
            <person name="Eloe-Fadrosh E.A."/>
            <person name="Kyrpides N.C."/>
            <person name="Woyke T."/>
        </authorList>
    </citation>
    <scope>NUCLEOTIDE SEQUENCE</scope>
    <source>
        <strain evidence="2">GVMAG-M-3300020169-51</strain>
    </source>
</reference>
<proteinExistence type="predicted"/>
<dbReference type="EMBL" id="MN739293">
    <property type="protein sequence ID" value="QHS97324.1"/>
    <property type="molecule type" value="Genomic_DNA"/>
</dbReference>